<evidence type="ECO:0000313" key="11">
    <source>
        <dbReference type="WBParaSite" id="ECPE_0001569701-mRNA-1"/>
    </source>
</evidence>
<keyword evidence="5" id="KW-0238">DNA-binding</keyword>
<gene>
    <name evidence="9" type="ORF">ECPE_LOCUS15657</name>
</gene>
<evidence type="ECO:0000256" key="2">
    <source>
        <dbReference type="ARBA" id="ARBA00022723"/>
    </source>
</evidence>
<evidence type="ECO:0000256" key="4">
    <source>
        <dbReference type="ARBA" id="ARBA00022833"/>
    </source>
</evidence>
<dbReference type="EMBL" id="UZAN01061344">
    <property type="protein sequence ID" value="VDP92929.1"/>
    <property type="molecule type" value="Genomic_DNA"/>
</dbReference>
<dbReference type="AlphaFoldDB" id="A0A183B8X2"/>
<evidence type="ECO:0000256" key="5">
    <source>
        <dbReference type="ARBA" id="ARBA00023125"/>
    </source>
</evidence>
<evidence type="ECO:0000256" key="6">
    <source>
        <dbReference type="ARBA" id="ARBA00023242"/>
    </source>
</evidence>
<dbReference type="SUPFAM" id="SSF46689">
    <property type="entry name" value="Homeodomain-like"/>
    <property type="match status" value="1"/>
</dbReference>
<sequence length="168" mass="18900">MSKMEEYAIDPPLLLAPWQRRYRFVCQAGLVTECRAQLQETHDISKWTDEEKQIFRERFLATPKNFPSIASFLEGKSVAECIRYYYLSKKTEGYKQLLKKHTARRRRAAQSDRTGGGGGGGGNTGAGTGGSGGTNSHMPNSSGPNTWEQLRWLELVPLAPNVHLWSPW</sequence>
<dbReference type="InterPro" id="IPR017884">
    <property type="entry name" value="SANT_dom"/>
</dbReference>
<dbReference type="InterPro" id="IPR051571">
    <property type="entry name" value="N-CoR_corepressor"/>
</dbReference>
<keyword evidence="6" id="KW-0539">Nucleus</keyword>
<reference evidence="11" key="1">
    <citation type="submission" date="2016-06" db="UniProtKB">
        <authorList>
            <consortium name="WormBaseParasite"/>
        </authorList>
    </citation>
    <scope>IDENTIFICATION</scope>
</reference>
<feature type="compositionally biased region" description="Gly residues" evidence="7">
    <location>
        <begin position="114"/>
        <end position="133"/>
    </location>
</feature>
<dbReference type="GO" id="GO:0000785">
    <property type="term" value="C:chromatin"/>
    <property type="evidence" value="ECO:0007669"/>
    <property type="project" value="TreeGrafter"/>
</dbReference>
<dbReference type="SMART" id="SM00717">
    <property type="entry name" value="SANT"/>
    <property type="match status" value="1"/>
</dbReference>
<dbReference type="GO" id="GO:0032991">
    <property type="term" value="C:protein-containing complex"/>
    <property type="evidence" value="ECO:0007669"/>
    <property type="project" value="UniProtKB-ARBA"/>
</dbReference>
<name>A0A183B8X2_9TREM</name>
<keyword evidence="3" id="KW-0863">Zinc-finger</keyword>
<dbReference type="GO" id="GO:0005654">
    <property type="term" value="C:nucleoplasm"/>
    <property type="evidence" value="ECO:0007669"/>
    <property type="project" value="UniProtKB-ARBA"/>
</dbReference>
<dbReference type="GO" id="GO:0006357">
    <property type="term" value="P:regulation of transcription by RNA polymerase II"/>
    <property type="evidence" value="ECO:0007669"/>
    <property type="project" value="TreeGrafter"/>
</dbReference>
<accession>A0A183B8X2</accession>
<proteinExistence type="inferred from homology"/>
<reference evidence="9 10" key="2">
    <citation type="submission" date="2018-11" db="EMBL/GenBank/DDBJ databases">
        <authorList>
            <consortium name="Pathogen Informatics"/>
        </authorList>
    </citation>
    <scope>NUCLEOTIDE SEQUENCE [LARGE SCALE GENOMIC DNA]</scope>
    <source>
        <strain evidence="9 10">Egypt</strain>
    </source>
</reference>
<dbReference type="FunFam" id="1.10.10.60:FF:000012">
    <property type="entry name" value="Metastasis-associated 1 family, member 3"/>
    <property type="match status" value="1"/>
</dbReference>
<keyword evidence="10" id="KW-1185">Reference proteome</keyword>
<evidence type="ECO:0000256" key="1">
    <source>
        <dbReference type="ARBA" id="ARBA00010097"/>
    </source>
</evidence>
<keyword evidence="4" id="KW-0862">Zinc</keyword>
<dbReference type="PANTHER" id="PTHR13992:SF39">
    <property type="entry name" value="SMRTER, ISOFORM G"/>
    <property type="match status" value="1"/>
</dbReference>
<dbReference type="InterPro" id="IPR009057">
    <property type="entry name" value="Homeodomain-like_sf"/>
</dbReference>
<keyword evidence="2" id="KW-0479">Metal-binding</keyword>
<protein>
    <submittedName>
        <fullName evidence="11">SANT domain-containing protein</fullName>
    </submittedName>
</protein>
<comment type="similarity">
    <text evidence="1">Belongs to the N-CoR nuclear receptor corepressors family.</text>
</comment>
<dbReference type="InterPro" id="IPR001005">
    <property type="entry name" value="SANT/Myb"/>
</dbReference>
<feature type="domain" description="SANT" evidence="8">
    <location>
        <begin position="42"/>
        <end position="93"/>
    </location>
</feature>
<dbReference type="Gene3D" id="1.10.10.60">
    <property type="entry name" value="Homeodomain-like"/>
    <property type="match status" value="1"/>
</dbReference>
<evidence type="ECO:0000313" key="9">
    <source>
        <dbReference type="EMBL" id="VDP92929.1"/>
    </source>
</evidence>
<evidence type="ECO:0000256" key="3">
    <source>
        <dbReference type="ARBA" id="ARBA00022771"/>
    </source>
</evidence>
<dbReference type="GO" id="GO:0003677">
    <property type="term" value="F:DNA binding"/>
    <property type="evidence" value="ECO:0007669"/>
    <property type="project" value="UniProtKB-KW"/>
</dbReference>
<evidence type="ECO:0000259" key="8">
    <source>
        <dbReference type="PROSITE" id="PS51293"/>
    </source>
</evidence>
<organism evidence="11">
    <name type="scientific">Echinostoma caproni</name>
    <dbReference type="NCBI Taxonomy" id="27848"/>
    <lineage>
        <taxon>Eukaryota</taxon>
        <taxon>Metazoa</taxon>
        <taxon>Spiralia</taxon>
        <taxon>Lophotrochozoa</taxon>
        <taxon>Platyhelminthes</taxon>
        <taxon>Trematoda</taxon>
        <taxon>Digenea</taxon>
        <taxon>Plagiorchiida</taxon>
        <taxon>Echinostomata</taxon>
        <taxon>Echinostomatoidea</taxon>
        <taxon>Echinostomatidae</taxon>
        <taxon>Echinostoma</taxon>
    </lineage>
</organism>
<evidence type="ECO:0000313" key="10">
    <source>
        <dbReference type="Proteomes" id="UP000272942"/>
    </source>
</evidence>
<dbReference type="GO" id="GO:0008270">
    <property type="term" value="F:zinc ion binding"/>
    <property type="evidence" value="ECO:0007669"/>
    <property type="project" value="UniProtKB-KW"/>
</dbReference>
<feature type="compositionally biased region" description="Basic residues" evidence="7">
    <location>
        <begin position="99"/>
        <end position="108"/>
    </location>
</feature>
<dbReference type="OrthoDB" id="10258692at2759"/>
<dbReference type="WBParaSite" id="ECPE_0001569701-mRNA-1">
    <property type="protein sequence ID" value="ECPE_0001569701-mRNA-1"/>
    <property type="gene ID" value="ECPE_0001569701"/>
</dbReference>
<evidence type="ECO:0000256" key="7">
    <source>
        <dbReference type="SAM" id="MobiDB-lite"/>
    </source>
</evidence>
<dbReference type="Proteomes" id="UP000272942">
    <property type="component" value="Unassembled WGS sequence"/>
</dbReference>
<feature type="region of interest" description="Disordered" evidence="7">
    <location>
        <begin position="99"/>
        <end position="144"/>
    </location>
</feature>
<dbReference type="PROSITE" id="PS51293">
    <property type="entry name" value="SANT"/>
    <property type="match status" value="1"/>
</dbReference>
<dbReference type="PANTHER" id="PTHR13992">
    <property type="entry name" value="NUCLEAR RECEPTOR CO-REPRESSOR RELATED NCOR"/>
    <property type="match status" value="1"/>
</dbReference>